<feature type="region of interest" description="Disordered" evidence="2">
    <location>
        <begin position="1"/>
        <end position="20"/>
    </location>
</feature>
<dbReference type="Pfam" id="PF03004">
    <property type="entry name" value="Transposase_24"/>
    <property type="match status" value="1"/>
</dbReference>
<dbReference type="EMBL" id="LR862130">
    <property type="protein sequence ID" value="CAD1829826.1"/>
    <property type="molecule type" value="Genomic_DNA"/>
</dbReference>
<accession>A0A6V7PH35</accession>
<sequence>MESKEQEDQERNGLQESRPVHPLTLSKAKLQIEATFSSLSFQGTRELIETHLKVYGIVQSYTFWYHHGERFGESQSESDSDDDNEEMEEFREDILAHMNDLWNKWRGDLHRKYIKPCSTIQETLRNIPEDIDREDWELLVKEHFSSKKFLAASKRSSSNRAKLTMPHRTGSKPIRQGGKVGQLPSLATIFFETRKKGDNLVGEDTIKQYEKIVNATQSGPSSSNVELVEECFGPQRHNHIICHGGGLKSNDLKTIGTRAELQAKLREIQKKNNSLKSRMDEIEAEIRMIKKMFQRQHSNGPPPPSSEG</sequence>
<feature type="region of interest" description="Disordered" evidence="2">
    <location>
        <begin position="155"/>
        <end position="178"/>
    </location>
</feature>
<dbReference type="PANTHER" id="PTHR33499">
    <property type="entry name" value="OS12G0282400 PROTEIN-RELATED"/>
    <property type="match status" value="1"/>
</dbReference>
<evidence type="ECO:0000256" key="2">
    <source>
        <dbReference type="SAM" id="MobiDB-lite"/>
    </source>
</evidence>
<dbReference type="InterPro" id="IPR004252">
    <property type="entry name" value="Probable_transposase_24"/>
</dbReference>
<proteinExistence type="predicted"/>
<evidence type="ECO:0000256" key="1">
    <source>
        <dbReference type="SAM" id="Coils"/>
    </source>
</evidence>
<evidence type="ECO:0000313" key="3">
    <source>
        <dbReference type="EMBL" id="CAD1829826.1"/>
    </source>
</evidence>
<name>A0A6V7PH35_ANACO</name>
<gene>
    <name evidence="3" type="ORF">CB5_LOCUS13037</name>
</gene>
<dbReference type="PANTHER" id="PTHR33499:SF40">
    <property type="entry name" value="TRANSPOSASE-ASSOCIATED DOMAIN-CONTAINING PROTEIN"/>
    <property type="match status" value="1"/>
</dbReference>
<protein>
    <submittedName>
        <fullName evidence="3">Uncharacterized protein</fullName>
    </submittedName>
</protein>
<feature type="compositionally biased region" description="Basic and acidic residues" evidence="2">
    <location>
        <begin position="1"/>
        <end position="13"/>
    </location>
</feature>
<keyword evidence="1" id="KW-0175">Coiled coil</keyword>
<organism evidence="3">
    <name type="scientific">Ananas comosus var. bracteatus</name>
    <name type="common">red pineapple</name>
    <dbReference type="NCBI Taxonomy" id="296719"/>
    <lineage>
        <taxon>Eukaryota</taxon>
        <taxon>Viridiplantae</taxon>
        <taxon>Streptophyta</taxon>
        <taxon>Embryophyta</taxon>
        <taxon>Tracheophyta</taxon>
        <taxon>Spermatophyta</taxon>
        <taxon>Magnoliopsida</taxon>
        <taxon>Liliopsida</taxon>
        <taxon>Poales</taxon>
        <taxon>Bromeliaceae</taxon>
        <taxon>Bromelioideae</taxon>
        <taxon>Ananas</taxon>
    </lineage>
</organism>
<feature type="coiled-coil region" evidence="1">
    <location>
        <begin position="258"/>
        <end position="292"/>
    </location>
</feature>
<dbReference type="AlphaFoldDB" id="A0A6V7PH35"/>
<reference evidence="3" key="1">
    <citation type="submission" date="2020-07" db="EMBL/GenBank/DDBJ databases">
        <authorList>
            <person name="Lin J."/>
        </authorList>
    </citation>
    <scope>NUCLEOTIDE SEQUENCE</scope>
</reference>